<dbReference type="STRING" id="31246.A0A183P9J7"/>
<dbReference type="InterPro" id="IPR001300">
    <property type="entry name" value="Peptidase_C2_calpain_cat"/>
</dbReference>
<evidence type="ECO:0000256" key="2">
    <source>
        <dbReference type="ARBA" id="ARBA00022670"/>
    </source>
</evidence>
<keyword evidence="3" id="KW-0378">Hydrolase</keyword>
<accession>A0A183P9J7</accession>
<evidence type="ECO:0000256" key="1">
    <source>
        <dbReference type="ARBA" id="ARBA00007623"/>
    </source>
</evidence>
<sequence length="620" mass="69982">MKDSVDTQLLDQQVGFCKDRSCTDQITTLWIIVEQSFAGNSSLYINFIDYEKAFDSVDRRTLWKLLRTSEDINPYAAFCTKSYSRFDVDQGALGKIMLPVYLFYLGNVSHDVVFNQPNIEVAHMDLPIDVSQPTIEEIRMAIRQIKSGKAAGPDNIPAKALEADVVVTARILYILLDKIWDEEQVPRDWKEGLLEKTTSIAAVGLNIHKGKSKILQYKTACTNPVTIDGEDLEAVQTFTYLGSIIDEHGGSDADVKVRVSKARAAYLQLKNIWNSKQLSTNTKVRIFNTNVKTVLLQNTSDPLARHYQQKPTVGGNKSDARGGRNHEEALAVMATITKYPALMNNIIPSNQTFKSSLYTGAFVFNFWRFGEWVEVVIDDRLPVLKGTCNLVFMHSTDTNEFWSCLLEKAYAKLCGSYAHLTGGFQSEAMEDFTGGICTTVILNQKERPPNLFKMMEHYTKTCCILGADVGGDKNKRREKMGLIGSHAYSVTGVGKVNYLGKEVHLVRCRNPWGEKHEWKGSWSDNSPEWKNVKSKDKKALQYKSKEDGEFWMSFDDFENNFTLLEICHFGYASLDHRDEIDKKKRCEEICFAGEWVANVNAGGSFNYPGNSVYTIKQVSA</sequence>
<dbReference type="CDD" id="cd00044">
    <property type="entry name" value="CysPc"/>
    <property type="match status" value="1"/>
</dbReference>
<evidence type="ECO:0000313" key="6">
    <source>
        <dbReference type="EMBL" id="VDP56844.1"/>
    </source>
</evidence>
<protein>
    <submittedName>
        <fullName evidence="6">Uncharacterized protein</fullName>
    </submittedName>
</protein>
<keyword evidence="2" id="KW-0645">Protease</keyword>
<dbReference type="FunFam" id="3.90.70.10:FF:000001">
    <property type="entry name" value="Calpain-1 catalytic subunit"/>
    <property type="match status" value="1"/>
</dbReference>
<dbReference type="InterPro" id="IPR038765">
    <property type="entry name" value="Papain-like_cys_pep_sf"/>
</dbReference>
<organism evidence="6 7">
    <name type="scientific">Schistosoma mattheei</name>
    <dbReference type="NCBI Taxonomy" id="31246"/>
    <lineage>
        <taxon>Eukaryota</taxon>
        <taxon>Metazoa</taxon>
        <taxon>Spiralia</taxon>
        <taxon>Lophotrochozoa</taxon>
        <taxon>Platyhelminthes</taxon>
        <taxon>Trematoda</taxon>
        <taxon>Digenea</taxon>
        <taxon>Strigeidida</taxon>
        <taxon>Schistosomatoidea</taxon>
        <taxon>Schistosomatidae</taxon>
        <taxon>Schistosoma</taxon>
    </lineage>
</organism>
<dbReference type="SUPFAM" id="SSF54001">
    <property type="entry name" value="Cysteine proteinases"/>
    <property type="match status" value="1"/>
</dbReference>
<dbReference type="GO" id="GO:0005737">
    <property type="term" value="C:cytoplasm"/>
    <property type="evidence" value="ECO:0007669"/>
    <property type="project" value="TreeGrafter"/>
</dbReference>
<dbReference type="InterPro" id="IPR022684">
    <property type="entry name" value="Calpain_cysteine_protease"/>
</dbReference>
<dbReference type="GO" id="GO:0006508">
    <property type="term" value="P:proteolysis"/>
    <property type="evidence" value="ECO:0007669"/>
    <property type="project" value="UniProtKB-KW"/>
</dbReference>
<dbReference type="Pfam" id="PF00648">
    <property type="entry name" value="Peptidase_C2"/>
    <property type="match status" value="1"/>
</dbReference>
<dbReference type="SMART" id="SM00230">
    <property type="entry name" value="CysPc"/>
    <property type="match status" value="1"/>
</dbReference>
<reference evidence="6 7" key="1">
    <citation type="submission" date="2018-11" db="EMBL/GenBank/DDBJ databases">
        <authorList>
            <consortium name="Pathogen Informatics"/>
        </authorList>
    </citation>
    <scope>NUCLEOTIDE SEQUENCE [LARGE SCALE GENOMIC DNA]</scope>
    <source>
        <strain>Denwood</strain>
        <strain evidence="7">Zambia</strain>
    </source>
</reference>
<evidence type="ECO:0000256" key="3">
    <source>
        <dbReference type="ARBA" id="ARBA00022801"/>
    </source>
</evidence>
<dbReference type="Proteomes" id="UP000269396">
    <property type="component" value="Unassembled WGS sequence"/>
</dbReference>
<dbReference type="Gene3D" id="3.90.70.10">
    <property type="entry name" value="Cysteine proteinases"/>
    <property type="match status" value="1"/>
</dbReference>
<evidence type="ECO:0000256" key="4">
    <source>
        <dbReference type="ARBA" id="ARBA00022807"/>
    </source>
</evidence>
<gene>
    <name evidence="6" type="ORF">SMTD_LOCUS11033</name>
</gene>
<dbReference type="Pfam" id="PF20049">
    <property type="entry name" value="DUF6451"/>
    <property type="match status" value="1"/>
</dbReference>
<dbReference type="PANTHER" id="PTHR10183">
    <property type="entry name" value="CALPAIN"/>
    <property type="match status" value="1"/>
</dbReference>
<comment type="similarity">
    <text evidence="1">Belongs to the peptidase C2 family.</text>
</comment>
<dbReference type="PANTHER" id="PTHR10183:SF379">
    <property type="entry name" value="CALPAIN-5"/>
    <property type="match status" value="1"/>
</dbReference>
<name>A0A183P9J7_9TREM</name>
<keyword evidence="7" id="KW-1185">Reference proteome</keyword>
<comment type="caution">
    <text evidence="5">Lacks conserved residue(s) required for the propagation of feature annotation.</text>
</comment>
<dbReference type="AlphaFoldDB" id="A0A183P9J7"/>
<dbReference type="PROSITE" id="PS50203">
    <property type="entry name" value="CALPAIN_CAT"/>
    <property type="match status" value="1"/>
</dbReference>
<dbReference type="EMBL" id="UZAL01031093">
    <property type="protein sequence ID" value="VDP56844.1"/>
    <property type="molecule type" value="Genomic_DNA"/>
</dbReference>
<dbReference type="PRINTS" id="PR00704">
    <property type="entry name" value="CALPAIN"/>
</dbReference>
<keyword evidence="4" id="KW-0788">Thiol protease</keyword>
<proteinExistence type="inferred from homology"/>
<evidence type="ECO:0000256" key="5">
    <source>
        <dbReference type="PROSITE-ProRule" id="PRU00239"/>
    </source>
</evidence>
<evidence type="ECO:0000313" key="7">
    <source>
        <dbReference type="Proteomes" id="UP000269396"/>
    </source>
</evidence>
<dbReference type="GO" id="GO:0004198">
    <property type="term" value="F:calcium-dependent cysteine-type endopeptidase activity"/>
    <property type="evidence" value="ECO:0007669"/>
    <property type="project" value="InterPro"/>
</dbReference>
<dbReference type="InterPro" id="IPR045609">
    <property type="entry name" value="DUF6451"/>
</dbReference>